<name>A0A4Y2SF68_ARAVE</name>
<reference evidence="1 3" key="1">
    <citation type="journal article" date="2019" name="Sci. Rep.">
        <title>Orb-weaving spider Araneus ventricosus genome elucidates the spidroin gene catalogue.</title>
        <authorList>
            <person name="Kono N."/>
            <person name="Nakamura H."/>
            <person name="Ohtoshi R."/>
            <person name="Moran D.A.P."/>
            <person name="Shinohara A."/>
            <person name="Yoshida Y."/>
            <person name="Fujiwara M."/>
            <person name="Mori M."/>
            <person name="Tomita M."/>
            <person name="Arakawa K."/>
        </authorList>
    </citation>
    <scope>NUCLEOTIDE SEQUENCE [LARGE SCALE GENOMIC DNA]</scope>
</reference>
<evidence type="ECO:0000313" key="3">
    <source>
        <dbReference type="Proteomes" id="UP000499080"/>
    </source>
</evidence>
<dbReference type="AlphaFoldDB" id="A0A4Y2SF68"/>
<gene>
    <name evidence="2" type="ORF">AVEN_45314_1</name>
    <name evidence="1" type="ORF">AVEN_79580_1</name>
</gene>
<dbReference type="EMBL" id="BGPR01024026">
    <property type="protein sequence ID" value="GBN91712.1"/>
    <property type="molecule type" value="Genomic_DNA"/>
</dbReference>
<proteinExistence type="predicted"/>
<comment type="caution">
    <text evidence="1">The sequence shown here is derived from an EMBL/GenBank/DDBJ whole genome shotgun (WGS) entry which is preliminary data.</text>
</comment>
<accession>A0A4Y2SF68</accession>
<organism evidence="1 3">
    <name type="scientific">Araneus ventricosus</name>
    <name type="common">Orbweaver spider</name>
    <name type="synonym">Epeira ventricosa</name>
    <dbReference type="NCBI Taxonomy" id="182803"/>
    <lineage>
        <taxon>Eukaryota</taxon>
        <taxon>Metazoa</taxon>
        <taxon>Ecdysozoa</taxon>
        <taxon>Arthropoda</taxon>
        <taxon>Chelicerata</taxon>
        <taxon>Arachnida</taxon>
        <taxon>Araneae</taxon>
        <taxon>Araneomorphae</taxon>
        <taxon>Entelegynae</taxon>
        <taxon>Araneoidea</taxon>
        <taxon>Araneidae</taxon>
        <taxon>Araneus</taxon>
    </lineage>
</organism>
<dbReference type="Proteomes" id="UP000499080">
    <property type="component" value="Unassembled WGS sequence"/>
</dbReference>
<evidence type="ECO:0000313" key="2">
    <source>
        <dbReference type="EMBL" id="GBN91712.1"/>
    </source>
</evidence>
<evidence type="ECO:0000313" key="1">
    <source>
        <dbReference type="EMBL" id="GBN86737.1"/>
    </source>
</evidence>
<protein>
    <submittedName>
        <fullName evidence="1">Uncharacterized protein</fullName>
    </submittedName>
</protein>
<dbReference type="EMBL" id="BGPR01021444">
    <property type="protein sequence ID" value="GBN86737.1"/>
    <property type="molecule type" value="Genomic_DNA"/>
</dbReference>
<sequence length="177" mass="20025">MYPALLRVEIFSSLNTYNTLNLIKQFFTVTSFVDFLLPSPVLLTSRPAAKLTSSFCHCTLNLNSDNPWNSVFPSLPRRQQKHFVQSGENTLSRVASKRGVGERRDTDRTSTAIFCKLSALPLGGDFVFERSTKRLPPVLSTPNEMKPFPSPPPKCSETSRFHSDSHRHVWCLGCFSW</sequence>
<keyword evidence="3" id="KW-1185">Reference proteome</keyword>